<evidence type="ECO:0000313" key="2">
    <source>
        <dbReference type="EMBL" id="MCO6159713.1"/>
    </source>
</evidence>
<protein>
    <submittedName>
        <fullName evidence="2">Uncharacterized protein</fullName>
    </submittedName>
</protein>
<proteinExistence type="predicted"/>
<name>A0ABT1CFS0_9PROT</name>
<accession>A0ABT1CFS0</accession>
<evidence type="ECO:0000313" key="3">
    <source>
        <dbReference type="Proteomes" id="UP001523401"/>
    </source>
</evidence>
<feature type="region of interest" description="Disordered" evidence="1">
    <location>
        <begin position="28"/>
        <end position="58"/>
    </location>
</feature>
<comment type="caution">
    <text evidence="2">The sequence shown here is derived from an EMBL/GenBank/DDBJ whole genome shotgun (WGS) entry which is preliminary data.</text>
</comment>
<gene>
    <name evidence="2" type="ORF">NF685_06690</name>
</gene>
<evidence type="ECO:0000256" key="1">
    <source>
        <dbReference type="SAM" id="MobiDB-lite"/>
    </source>
</evidence>
<reference evidence="2 3" key="1">
    <citation type="submission" date="2022-06" db="EMBL/GenBank/DDBJ databases">
        <title>Whole-genome of Asaia lannensis strain LMG 27011T.</title>
        <authorList>
            <person name="Sombolestani A."/>
        </authorList>
    </citation>
    <scope>NUCLEOTIDE SEQUENCE [LARGE SCALE GENOMIC DNA]</scope>
    <source>
        <strain evidence="2 3">NBRC 102526</strain>
    </source>
</reference>
<organism evidence="2 3">
    <name type="scientific">Asaia lannensis NBRC 102526</name>
    <dbReference type="NCBI Taxonomy" id="1307926"/>
    <lineage>
        <taxon>Bacteria</taxon>
        <taxon>Pseudomonadati</taxon>
        <taxon>Pseudomonadota</taxon>
        <taxon>Alphaproteobacteria</taxon>
        <taxon>Acetobacterales</taxon>
        <taxon>Acetobacteraceae</taxon>
        <taxon>Asaia</taxon>
    </lineage>
</organism>
<sequence>MIMPYGRIPAWLRPVSPARESWPLTTPVRMINPSRQPKQPSGMVDRTGKPGQPIEAAG</sequence>
<keyword evidence="3" id="KW-1185">Reference proteome</keyword>
<dbReference type="EMBL" id="JAMXQU010000003">
    <property type="protein sequence ID" value="MCO6159713.1"/>
    <property type="molecule type" value="Genomic_DNA"/>
</dbReference>
<dbReference type="RefSeq" id="WP_252849049.1">
    <property type="nucleotide sequence ID" value="NZ_BAPW01000026.1"/>
</dbReference>
<dbReference type="Proteomes" id="UP001523401">
    <property type="component" value="Unassembled WGS sequence"/>
</dbReference>